<comment type="caution">
    <text evidence="1">The sequence shown here is derived from an EMBL/GenBank/DDBJ whole genome shotgun (WGS) entry which is preliminary data.</text>
</comment>
<name>A0ABN1TAZ0_9ACTN</name>
<sequence length="149" mass="16569">MQTTPHGAPPVKDRITRGTPVGFELVGVKKRALIQLMGSRLWGRFNPNHWDPVYAQETGLAAPIQTGEMSTAYLSEMCVNYLGENYYRNARMVCKYVSSTQANDVITTHGVVTAKEPKGDGFRFTIDIWAEDQDGQKKTVGQMEADVDV</sequence>
<gene>
    <name evidence="1" type="ORF">GCM10009576_099090</name>
</gene>
<proteinExistence type="predicted"/>
<keyword evidence="2" id="KW-1185">Reference proteome</keyword>
<accession>A0ABN1TAZ0</accession>
<dbReference type="SUPFAM" id="SSF54637">
    <property type="entry name" value="Thioesterase/thiol ester dehydrase-isomerase"/>
    <property type="match status" value="1"/>
</dbReference>
<dbReference type="InterPro" id="IPR029069">
    <property type="entry name" value="HotDog_dom_sf"/>
</dbReference>
<organism evidence="1 2">
    <name type="scientific">Streptomyces rhizosphaericus</name>
    <dbReference type="NCBI Taxonomy" id="114699"/>
    <lineage>
        <taxon>Bacteria</taxon>
        <taxon>Bacillati</taxon>
        <taxon>Actinomycetota</taxon>
        <taxon>Actinomycetes</taxon>
        <taxon>Kitasatosporales</taxon>
        <taxon>Streptomycetaceae</taxon>
        <taxon>Streptomyces</taxon>
        <taxon>Streptomyces violaceusniger group</taxon>
    </lineage>
</organism>
<protein>
    <recommendedName>
        <fullName evidence="3">Fatty acid synthase subunit beta</fullName>
    </recommendedName>
</protein>
<evidence type="ECO:0008006" key="3">
    <source>
        <dbReference type="Google" id="ProtNLM"/>
    </source>
</evidence>
<reference evidence="1 2" key="1">
    <citation type="journal article" date="2019" name="Int. J. Syst. Evol. Microbiol.">
        <title>The Global Catalogue of Microorganisms (GCM) 10K type strain sequencing project: providing services to taxonomists for standard genome sequencing and annotation.</title>
        <authorList>
            <consortium name="The Broad Institute Genomics Platform"/>
            <consortium name="The Broad Institute Genome Sequencing Center for Infectious Disease"/>
            <person name="Wu L."/>
            <person name="Ma J."/>
        </authorList>
    </citation>
    <scope>NUCLEOTIDE SEQUENCE [LARGE SCALE GENOMIC DNA]</scope>
    <source>
        <strain evidence="1 2">JCM 11445</strain>
    </source>
</reference>
<dbReference type="Proteomes" id="UP001500033">
    <property type="component" value="Unassembled WGS sequence"/>
</dbReference>
<dbReference type="EMBL" id="BAAAIE010000427">
    <property type="protein sequence ID" value="GAA1071719.1"/>
    <property type="molecule type" value="Genomic_DNA"/>
</dbReference>
<evidence type="ECO:0000313" key="2">
    <source>
        <dbReference type="Proteomes" id="UP001500033"/>
    </source>
</evidence>
<evidence type="ECO:0000313" key="1">
    <source>
        <dbReference type="EMBL" id="GAA1071719.1"/>
    </source>
</evidence>
<dbReference type="Gene3D" id="3.10.129.10">
    <property type="entry name" value="Hotdog Thioesterase"/>
    <property type="match status" value="1"/>
</dbReference>